<dbReference type="PANTHER" id="PTHR42899:SF1">
    <property type="entry name" value="SPERMATOGENESIS-ASSOCIATED PROTEIN 20"/>
    <property type="match status" value="1"/>
</dbReference>
<dbReference type="InterPro" id="IPR004879">
    <property type="entry name" value="Ssp411-like_TRX"/>
</dbReference>
<dbReference type="InterPro" id="IPR013766">
    <property type="entry name" value="Thioredoxin_domain"/>
</dbReference>
<dbReference type="InterPro" id="IPR036249">
    <property type="entry name" value="Thioredoxin-like_sf"/>
</dbReference>
<evidence type="ECO:0000256" key="1">
    <source>
        <dbReference type="SAM" id="MobiDB-lite"/>
    </source>
</evidence>
<dbReference type="SUPFAM" id="SSF48208">
    <property type="entry name" value="Six-hairpin glycosidases"/>
    <property type="match status" value="1"/>
</dbReference>
<evidence type="ECO:0000313" key="3">
    <source>
        <dbReference type="EMBL" id="AKT43050.1"/>
    </source>
</evidence>
<evidence type="ECO:0000313" key="4">
    <source>
        <dbReference type="Proteomes" id="UP000067626"/>
    </source>
</evidence>
<dbReference type="Pfam" id="PF03190">
    <property type="entry name" value="Thioredox_DsbH"/>
    <property type="match status" value="1"/>
</dbReference>
<evidence type="ECO:0000259" key="2">
    <source>
        <dbReference type="PROSITE" id="PS51352"/>
    </source>
</evidence>
<dbReference type="Proteomes" id="UP000067626">
    <property type="component" value="Chromosome"/>
</dbReference>
<dbReference type="AlphaFoldDB" id="A0A0K1EQ49"/>
<gene>
    <name evidence="3" type="ORF">CMC5_072770</name>
</gene>
<dbReference type="PIRSF" id="PIRSF006402">
    <property type="entry name" value="UCP006402_thioredoxin"/>
    <property type="match status" value="1"/>
</dbReference>
<dbReference type="STRING" id="52.CMC5_072770"/>
<sequence>MAGHGSWQVPYHGACMRWLRLPLALPFALLACVPPASRPPPTDTSATPATKHGLVPEGTPPQVDIARSRARGGEQRFTWSSWSAESLARAKREGKYILIDGAAAWCHWCHVMDETTYLDPEVGRVLQERFVTIRFDVDEHPDLAERYIDWGWPATILLTPDARELGKYRGYLPPDELREILGGIDRAAAALDAAPRAQGVAPADKPAPPEALGWIAARLGLDMNRYYDAEQGGWGRQKVPIGWNVLFELRRAAHGDDEARMRAVFTLGKHRLLIDPVWGGIYQYSVGGVWDDPHFEKLMPLQAANLEAFARAHALTKDPALLADARKLAGYLDRFLSNSEGAFLVSQDADVGSHDRQARFVDGHVYYQLGDAERRALGIPRVDDSVYGYENGLAIAALCALHEVTGDAAPLARARRAADGLLRTHVNDDGSVRRPRPDGAERKGRYLADHAGLGLGLARLAERTGEASYREAAVRIAAALDRDFTDPGSGAWMASTPDPAAVGVFARQERPISPNALAARLQAALHRLTGDEAYRERGRRALAGLATPAALAAQGRMLGELLLAMDDLELYPW</sequence>
<feature type="region of interest" description="Disordered" evidence="1">
    <location>
        <begin position="38"/>
        <end position="62"/>
    </location>
</feature>
<keyword evidence="4" id="KW-1185">Reference proteome</keyword>
<dbReference type="SUPFAM" id="SSF52833">
    <property type="entry name" value="Thioredoxin-like"/>
    <property type="match status" value="1"/>
</dbReference>
<dbReference type="InterPro" id="IPR024705">
    <property type="entry name" value="Ssp411"/>
</dbReference>
<proteinExistence type="predicted"/>
<feature type="domain" description="Thioredoxin" evidence="2">
    <location>
        <begin position="34"/>
        <end position="189"/>
    </location>
</feature>
<dbReference type="PROSITE" id="PS51352">
    <property type="entry name" value="THIOREDOXIN_2"/>
    <property type="match status" value="1"/>
</dbReference>
<protein>
    <recommendedName>
        <fullName evidence="2">Thioredoxin domain-containing protein</fullName>
    </recommendedName>
</protein>
<reference evidence="3 4" key="1">
    <citation type="submission" date="2015-07" db="EMBL/GenBank/DDBJ databases">
        <title>Genome analysis of myxobacterium Chondromyces crocatus Cm c5 reveals a high potential for natural compound synthesis and the genetic basis for the loss of fruiting body formation.</title>
        <authorList>
            <person name="Zaburannyi N."/>
            <person name="Bunk B."/>
            <person name="Maier J."/>
            <person name="Overmann J."/>
            <person name="Mueller R."/>
        </authorList>
    </citation>
    <scope>NUCLEOTIDE SEQUENCE [LARGE SCALE GENOMIC DNA]</scope>
    <source>
        <strain evidence="3 4">Cm c5</strain>
    </source>
</reference>
<accession>A0A0K1EQ49</accession>
<dbReference type="KEGG" id="ccro:CMC5_072770"/>
<dbReference type="PANTHER" id="PTHR42899">
    <property type="entry name" value="SPERMATOGENESIS-ASSOCIATED PROTEIN 20"/>
    <property type="match status" value="1"/>
</dbReference>
<organism evidence="3 4">
    <name type="scientific">Chondromyces crocatus</name>
    <dbReference type="NCBI Taxonomy" id="52"/>
    <lineage>
        <taxon>Bacteria</taxon>
        <taxon>Pseudomonadati</taxon>
        <taxon>Myxococcota</taxon>
        <taxon>Polyangia</taxon>
        <taxon>Polyangiales</taxon>
        <taxon>Polyangiaceae</taxon>
        <taxon>Chondromyces</taxon>
    </lineage>
</organism>
<dbReference type="InterPro" id="IPR008928">
    <property type="entry name" value="6-hairpin_glycosidase_sf"/>
</dbReference>
<dbReference type="Gene3D" id="3.40.30.10">
    <property type="entry name" value="Glutaredoxin"/>
    <property type="match status" value="1"/>
</dbReference>
<dbReference type="EMBL" id="CP012159">
    <property type="protein sequence ID" value="AKT43050.1"/>
    <property type="molecule type" value="Genomic_DNA"/>
</dbReference>
<dbReference type="Gene3D" id="1.50.10.20">
    <property type="match status" value="2"/>
</dbReference>
<name>A0A0K1EQ49_CHOCO</name>
<dbReference type="GO" id="GO:0005975">
    <property type="term" value="P:carbohydrate metabolic process"/>
    <property type="evidence" value="ECO:0007669"/>
    <property type="project" value="InterPro"/>
</dbReference>